<comment type="caution">
    <text evidence="14">The sequence shown here is derived from an EMBL/GenBank/DDBJ whole genome shotgun (WGS) entry which is preliminary data.</text>
</comment>
<evidence type="ECO:0000256" key="11">
    <source>
        <dbReference type="ARBA" id="ARBA00057735"/>
    </source>
</evidence>
<dbReference type="EC" id="2.7.4.9" evidence="2 12"/>
<dbReference type="GO" id="GO:0004798">
    <property type="term" value="F:dTMP kinase activity"/>
    <property type="evidence" value="ECO:0007669"/>
    <property type="project" value="UniProtKB-UniRule"/>
</dbReference>
<comment type="function">
    <text evidence="11 12">Phosphorylation of dTMP to form dTDP in both de novo and salvage pathways of dTTP synthesis.</text>
</comment>
<reference evidence="14" key="1">
    <citation type="submission" date="2021-03" db="EMBL/GenBank/DDBJ databases">
        <authorList>
            <person name="Wang G."/>
        </authorList>
    </citation>
    <scope>NUCLEOTIDE SEQUENCE</scope>
    <source>
        <strain evidence="14">KCTC 12899</strain>
    </source>
</reference>
<dbReference type="InterPro" id="IPR039430">
    <property type="entry name" value="Thymidylate_kin-like_dom"/>
</dbReference>
<evidence type="ECO:0000259" key="13">
    <source>
        <dbReference type="Pfam" id="PF02223"/>
    </source>
</evidence>
<evidence type="ECO:0000313" key="15">
    <source>
        <dbReference type="Proteomes" id="UP000664417"/>
    </source>
</evidence>
<keyword evidence="8 12" id="KW-0067">ATP-binding</keyword>
<proteinExistence type="inferred from homology"/>
<evidence type="ECO:0000256" key="8">
    <source>
        <dbReference type="ARBA" id="ARBA00022840"/>
    </source>
</evidence>
<feature type="domain" description="Thymidylate kinase-like" evidence="13">
    <location>
        <begin position="26"/>
        <end position="222"/>
    </location>
</feature>
<dbReference type="Pfam" id="PF02223">
    <property type="entry name" value="Thymidylate_kin"/>
    <property type="match status" value="1"/>
</dbReference>
<dbReference type="EMBL" id="JAFREP010000008">
    <property type="protein sequence ID" value="MBO1318962.1"/>
    <property type="molecule type" value="Genomic_DNA"/>
</dbReference>
<dbReference type="InterPro" id="IPR018094">
    <property type="entry name" value="Thymidylate_kinase"/>
</dbReference>
<dbReference type="PROSITE" id="PS01331">
    <property type="entry name" value="THYMIDYLATE_KINASE"/>
    <property type="match status" value="1"/>
</dbReference>
<accession>A0A8J7U2V2</accession>
<dbReference type="AlphaFoldDB" id="A0A8J7U2V2"/>
<name>A0A8J7U2V2_9BACT</name>
<dbReference type="Gene3D" id="3.40.50.300">
    <property type="entry name" value="P-loop containing nucleotide triphosphate hydrolases"/>
    <property type="match status" value="1"/>
</dbReference>
<dbReference type="GO" id="GO:0005524">
    <property type="term" value="F:ATP binding"/>
    <property type="evidence" value="ECO:0007669"/>
    <property type="project" value="UniProtKB-UniRule"/>
</dbReference>
<evidence type="ECO:0000256" key="1">
    <source>
        <dbReference type="ARBA" id="ARBA00009776"/>
    </source>
</evidence>
<dbReference type="NCBIfam" id="TIGR00041">
    <property type="entry name" value="DTMP_kinase"/>
    <property type="match status" value="1"/>
</dbReference>
<dbReference type="PANTHER" id="PTHR10344:SF4">
    <property type="entry name" value="UMP-CMP KINASE 2, MITOCHONDRIAL"/>
    <property type="match status" value="1"/>
</dbReference>
<comment type="similarity">
    <text evidence="1 12">Belongs to the thymidylate kinase family.</text>
</comment>
<keyword evidence="5 12" id="KW-0545">Nucleotide biosynthesis</keyword>
<protein>
    <recommendedName>
        <fullName evidence="3 12">Thymidylate kinase</fullName>
        <ecNumber evidence="2 12">2.7.4.9</ecNumber>
    </recommendedName>
    <alternativeName>
        <fullName evidence="9 12">dTMP kinase</fullName>
    </alternativeName>
</protein>
<dbReference type="InterPro" id="IPR027417">
    <property type="entry name" value="P-loop_NTPase"/>
</dbReference>
<keyword evidence="6 12" id="KW-0547">Nucleotide-binding</keyword>
<dbReference type="CDD" id="cd01672">
    <property type="entry name" value="TMPK"/>
    <property type="match status" value="1"/>
</dbReference>
<feature type="binding site" evidence="12">
    <location>
        <begin position="28"/>
        <end position="35"/>
    </location>
    <ligand>
        <name>ATP</name>
        <dbReference type="ChEBI" id="CHEBI:30616"/>
    </ligand>
</feature>
<evidence type="ECO:0000256" key="7">
    <source>
        <dbReference type="ARBA" id="ARBA00022777"/>
    </source>
</evidence>
<keyword evidence="15" id="KW-1185">Reference proteome</keyword>
<dbReference type="GO" id="GO:0005829">
    <property type="term" value="C:cytosol"/>
    <property type="evidence" value="ECO:0007669"/>
    <property type="project" value="TreeGrafter"/>
</dbReference>
<dbReference type="RefSeq" id="WP_207858783.1">
    <property type="nucleotide sequence ID" value="NZ_JAFREP010000008.1"/>
</dbReference>
<dbReference type="PANTHER" id="PTHR10344">
    <property type="entry name" value="THYMIDYLATE KINASE"/>
    <property type="match status" value="1"/>
</dbReference>
<evidence type="ECO:0000256" key="5">
    <source>
        <dbReference type="ARBA" id="ARBA00022727"/>
    </source>
</evidence>
<dbReference type="FunFam" id="3.40.50.300:FF:000225">
    <property type="entry name" value="Thymidylate kinase"/>
    <property type="match status" value="1"/>
</dbReference>
<evidence type="ECO:0000256" key="6">
    <source>
        <dbReference type="ARBA" id="ARBA00022741"/>
    </source>
</evidence>
<organism evidence="14 15">
    <name type="scientific">Acanthopleuribacter pedis</name>
    <dbReference type="NCBI Taxonomy" id="442870"/>
    <lineage>
        <taxon>Bacteria</taxon>
        <taxon>Pseudomonadati</taxon>
        <taxon>Acidobacteriota</taxon>
        <taxon>Holophagae</taxon>
        <taxon>Acanthopleuribacterales</taxon>
        <taxon>Acanthopleuribacteraceae</taxon>
        <taxon>Acanthopleuribacter</taxon>
    </lineage>
</organism>
<evidence type="ECO:0000313" key="14">
    <source>
        <dbReference type="EMBL" id="MBO1318962.1"/>
    </source>
</evidence>
<dbReference type="HAMAP" id="MF_00165">
    <property type="entry name" value="Thymidylate_kinase"/>
    <property type="match status" value="1"/>
</dbReference>
<evidence type="ECO:0000256" key="2">
    <source>
        <dbReference type="ARBA" id="ARBA00012980"/>
    </source>
</evidence>
<dbReference type="GO" id="GO:0006235">
    <property type="term" value="P:dTTP biosynthetic process"/>
    <property type="evidence" value="ECO:0007669"/>
    <property type="project" value="UniProtKB-UniRule"/>
</dbReference>
<comment type="catalytic activity">
    <reaction evidence="10 12">
        <text>dTMP + ATP = dTDP + ADP</text>
        <dbReference type="Rhea" id="RHEA:13517"/>
        <dbReference type="ChEBI" id="CHEBI:30616"/>
        <dbReference type="ChEBI" id="CHEBI:58369"/>
        <dbReference type="ChEBI" id="CHEBI:63528"/>
        <dbReference type="ChEBI" id="CHEBI:456216"/>
        <dbReference type="EC" id="2.7.4.9"/>
    </reaction>
</comment>
<dbReference type="InterPro" id="IPR018095">
    <property type="entry name" value="Thymidylate_kin_CS"/>
</dbReference>
<evidence type="ECO:0000256" key="3">
    <source>
        <dbReference type="ARBA" id="ARBA00017144"/>
    </source>
</evidence>
<evidence type="ECO:0000256" key="4">
    <source>
        <dbReference type="ARBA" id="ARBA00022679"/>
    </source>
</evidence>
<dbReference type="Proteomes" id="UP000664417">
    <property type="component" value="Unassembled WGS sequence"/>
</dbReference>
<evidence type="ECO:0000256" key="10">
    <source>
        <dbReference type="ARBA" id="ARBA00048743"/>
    </source>
</evidence>
<dbReference type="GO" id="GO:0006233">
    <property type="term" value="P:dTDP biosynthetic process"/>
    <property type="evidence" value="ECO:0007669"/>
    <property type="project" value="InterPro"/>
</dbReference>
<gene>
    <name evidence="12 14" type="primary">tmk</name>
    <name evidence="14" type="ORF">J3U88_10885</name>
</gene>
<evidence type="ECO:0000256" key="9">
    <source>
        <dbReference type="ARBA" id="ARBA00029962"/>
    </source>
</evidence>
<keyword evidence="7 12" id="KW-0418">Kinase</keyword>
<sequence>MNEQTTTHHQFQPLSETGERGVFISFEGIEGCGKSTQSDWLSRFLTEHRIPTIRTKEPGATAIGAEIRKILLHADHVGMSPICEALLYLADRAQHHDEVIQPALSTGTWVVCDRYHDSTLAYQGAARKVSSQDLNRLFELATGALQPDLTLLLDLDVQTGLSRAQQRNREHQSQVTEGRFEAEAEPFHQAVRQAFLGMAAEQPHRFVVVDAARPVDEIAADIRGIVTHRFANFF</sequence>
<dbReference type="SUPFAM" id="SSF52540">
    <property type="entry name" value="P-loop containing nucleoside triphosphate hydrolases"/>
    <property type="match status" value="1"/>
</dbReference>
<keyword evidence="4 12" id="KW-0808">Transferase</keyword>
<evidence type="ECO:0000256" key="12">
    <source>
        <dbReference type="HAMAP-Rule" id="MF_00165"/>
    </source>
</evidence>
<dbReference type="GO" id="GO:0006227">
    <property type="term" value="P:dUDP biosynthetic process"/>
    <property type="evidence" value="ECO:0007669"/>
    <property type="project" value="TreeGrafter"/>
</dbReference>